<gene>
    <name evidence="4" type="ORF">GBAR_LOCUS1233</name>
</gene>
<dbReference type="Proteomes" id="UP001174909">
    <property type="component" value="Unassembled WGS sequence"/>
</dbReference>
<dbReference type="InterPro" id="IPR046342">
    <property type="entry name" value="CBS_dom_sf"/>
</dbReference>
<evidence type="ECO:0000256" key="1">
    <source>
        <dbReference type="PROSITE-ProRule" id="PRU00703"/>
    </source>
</evidence>
<dbReference type="InterPro" id="IPR000644">
    <property type="entry name" value="CBS_dom"/>
</dbReference>
<dbReference type="GO" id="GO:0022857">
    <property type="term" value="F:transmembrane transporter activity"/>
    <property type="evidence" value="ECO:0007669"/>
    <property type="project" value="TreeGrafter"/>
</dbReference>
<organism evidence="4 5">
    <name type="scientific">Geodia barretti</name>
    <name type="common">Barrett's horny sponge</name>
    <dbReference type="NCBI Taxonomy" id="519541"/>
    <lineage>
        <taxon>Eukaryota</taxon>
        <taxon>Metazoa</taxon>
        <taxon>Porifera</taxon>
        <taxon>Demospongiae</taxon>
        <taxon>Heteroscleromorpha</taxon>
        <taxon>Tetractinellida</taxon>
        <taxon>Astrophorina</taxon>
        <taxon>Geodiidae</taxon>
        <taxon>Geodia</taxon>
    </lineage>
</organism>
<dbReference type="SUPFAM" id="SSF54631">
    <property type="entry name" value="CBS-domain pair"/>
    <property type="match status" value="1"/>
</dbReference>
<evidence type="ECO:0000256" key="2">
    <source>
        <dbReference type="SAM" id="MobiDB-lite"/>
    </source>
</evidence>
<sequence>MPLKQVLNFYNRELTSVYNDTKLDELLEQFAGGQCHLAVVNIVVQEGSGDPQLQVVGVVTLEDIVEEILQLEIVDETDRIMDNRSQKPRQRNQVDVGGFMGDSPRDRPHMSSQQRLAVYQFLSSSETISCLIHTNSITVSWGKTNLYCAVCLSPKIDDKVTLQQSAVYCILACFAGVEAFKSGKILPGILRRLLLQDVVRQYTQEEIQARNVTLYRINIPTSSFTLVLEGHVEVEVGKEGMKFEAGPFHHFGVQALELADSGSGDYVPDFTVRPVSDCVLLMISCNQYLDARKATKFQKTKDQESPAASLFSNHTSPLSSRVEGSVSAPGKLVNGRASRSGTSVKSVPKRLRMGGRQSDREESHRLLLEEDEEDEQVLPSALMSPSSSDGGSSARVTVVEVEMYGVDGGRAEDSSTEPLPDETPHSAADYTPL</sequence>
<dbReference type="PANTHER" id="PTHR12064:SF94">
    <property type="entry name" value="UNEXTENDED PROTEIN"/>
    <property type="match status" value="1"/>
</dbReference>
<dbReference type="Pfam" id="PF25562">
    <property type="entry name" value="CNBH_CNNM2_C"/>
    <property type="match status" value="1"/>
</dbReference>
<dbReference type="EMBL" id="CASHTH010000187">
    <property type="protein sequence ID" value="CAI7993256.1"/>
    <property type="molecule type" value="Genomic_DNA"/>
</dbReference>
<evidence type="ECO:0000259" key="3">
    <source>
        <dbReference type="PROSITE" id="PS51371"/>
    </source>
</evidence>
<feature type="region of interest" description="Disordered" evidence="2">
    <location>
        <begin position="82"/>
        <end position="109"/>
    </location>
</feature>
<feature type="compositionally biased region" description="Low complexity" evidence="2">
    <location>
        <begin position="378"/>
        <end position="394"/>
    </location>
</feature>
<reference evidence="4" key="1">
    <citation type="submission" date="2023-03" db="EMBL/GenBank/DDBJ databases">
        <authorList>
            <person name="Steffen K."/>
            <person name="Cardenas P."/>
        </authorList>
    </citation>
    <scope>NUCLEOTIDE SEQUENCE</scope>
</reference>
<accession>A0AA35QW85</accession>
<comment type="caution">
    <text evidence="4">The sequence shown here is derived from an EMBL/GenBank/DDBJ whole genome shotgun (WGS) entry which is preliminary data.</text>
</comment>
<dbReference type="AlphaFoldDB" id="A0AA35QW85"/>
<dbReference type="PANTHER" id="PTHR12064">
    <property type="entry name" value="METAL TRANSPORTER CNNM"/>
    <property type="match status" value="1"/>
</dbReference>
<protein>
    <submittedName>
        <fullName evidence="4">Metal transporter CNNM2</fullName>
    </submittedName>
</protein>
<evidence type="ECO:0000313" key="4">
    <source>
        <dbReference type="EMBL" id="CAI7993256.1"/>
    </source>
</evidence>
<dbReference type="GO" id="GO:0005886">
    <property type="term" value="C:plasma membrane"/>
    <property type="evidence" value="ECO:0007669"/>
    <property type="project" value="TreeGrafter"/>
</dbReference>
<keyword evidence="1" id="KW-0129">CBS domain</keyword>
<dbReference type="GO" id="GO:0010960">
    <property type="term" value="P:magnesium ion homeostasis"/>
    <property type="evidence" value="ECO:0007669"/>
    <property type="project" value="InterPro"/>
</dbReference>
<evidence type="ECO:0000313" key="5">
    <source>
        <dbReference type="Proteomes" id="UP001174909"/>
    </source>
</evidence>
<dbReference type="SUPFAM" id="SSF51206">
    <property type="entry name" value="cAMP-binding domain-like"/>
    <property type="match status" value="1"/>
</dbReference>
<name>A0AA35QW85_GEOBA</name>
<feature type="region of interest" description="Disordered" evidence="2">
    <location>
        <begin position="300"/>
        <end position="433"/>
    </location>
</feature>
<dbReference type="Gene3D" id="3.10.580.10">
    <property type="entry name" value="CBS-domain"/>
    <property type="match status" value="1"/>
</dbReference>
<dbReference type="InterPro" id="IPR018490">
    <property type="entry name" value="cNMP-bd_dom_sf"/>
</dbReference>
<feature type="compositionally biased region" description="Polar residues" evidence="2">
    <location>
        <begin position="310"/>
        <end position="319"/>
    </location>
</feature>
<dbReference type="InterPro" id="IPR045095">
    <property type="entry name" value="ACDP"/>
</dbReference>
<dbReference type="PROSITE" id="PS51371">
    <property type="entry name" value="CBS"/>
    <property type="match status" value="1"/>
</dbReference>
<keyword evidence="5" id="KW-1185">Reference proteome</keyword>
<proteinExistence type="predicted"/>
<feature type="compositionally biased region" description="Basic and acidic residues" evidence="2">
    <location>
        <begin position="357"/>
        <end position="368"/>
    </location>
</feature>
<feature type="domain" description="CBS" evidence="3">
    <location>
        <begin position="10"/>
        <end position="76"/>
    </location>
</feature>